<protein>
    <submittedName>
        <fullName evidence="9">Uncharacterized protein</fullName>
    </submittedName>
</protein>
<keyword evidence="6" id="KW-0804">Transcription</keyword>
<dbReference type="EMBL" id="JABEXW010000873">
    <property type="protein sequence ID" value="KAF4952635.1"/>
    <property type="molecule type" value="Genomic_DNA"/>
</dbReference>
<evidence type="ECO:0000256" key="7">
    <source>
        <dbReference type="ARBA" id="ARBA00023242"/>
    </source>
</evidence>
<dbReference type="GO" id="GO:0000981">
    <property type="term" value="F:DNA-binding transcription factor activity, RNA polymerase II-specific"/>
    <property type="evidence" value="ECO:0007669"/>
    <property type="project" value="TreeGrafter"/>
</dbReference>
<reference evidence="9" key="1">
    <citation type="journal article" date="2020" name="BMC Genomics">
        <title>Correction to: Identification and distribution of gene clusters required for synthesis of sphingolipid metabolism inhibitors in diverse species of the filamentous fungus Fusarium.</title>
        <authorList>
            <person name="Kim H.S."/>
            <person name="Lohmar J.M."/>
            <person name="Busman M."/>
            <person name="Brown D.W."/>
            <person name="Naumann T.A."/>
            <person name="Divon H.H."/>
            <person name="Lysoe E."/>
            <person name="Uhlig S."/>
            <person name="Proctor R.H."/>
        </authorList>
    </citation>
    <scope>NUCLEOTIDE SEQUENCE</scope>
    <source>
        <strain evidence="9">NRRL 20472</strain>
    </source>
</reference>
<keyword evidence="5" id="KW-0238">DNA-binding</keyword>
<keyword evidence="10" id="KW-1185">Reference proteome</keyword>
<feature type="region of interest" description="Disordered" evidence="8">
    <location>
        <begin position="74"/>
        <end position="115"/>
    </location>
</feature>
<evidence type="ECO:0000313" key="9">
    <source>
        <dbReference type="EMBL" id="KAF4952635.1"/>
    </source>
</evidence>
<organism evidence="9 10">
    <name type="scientific">Fusarium sarcochroum</name>
    <dbReference type="NCBI Taxonomy" id="1208366"/>
    <lineage>
        <taxon>Eukaryota</taxon>
        <taxon>Fungi</taxon>
        <taxon>Dikarya</taxon>
        <taxon>Ascomycota</taxon>
        <taxon>Pezizomycotina</taxon>
        <taxon>Sordariomycetes</taxon>
        <taxon>Hypocreomycetidae</taxon>
        <taxon>Hypocreales</taxon>
        <taxon>Nectriaceae</taxon>
        <taxon>Fusarium</taxon>
        <taxon>Fusarium lateritium species complex</taxon>
    </lineage>
</organism>
<evidence type="ECO:0000256" key="4">
    <source>
        <dbReference type="ARBA" id="ARBA00023015"/>
    </source>
</evidence>
<accession>A0A8H4T7A8</accession>
<dbReference type="InterPro" id="IPR052202">
    <property type="entry name" value="Yeast_MetPath_Reg"/>
</dbReference>
<evidence type="ECO:0000256" key="5">
    <source>
        <dbReference type="ARBA" id="ARBA00023125"/>
    </source>
</evidence>
<proteinExistence type="predicted"/>
<evidence type="ECO:0000256" key="2">
    <source>
        <dbReference type="ARBA" id="ARBA00022723"/>
    </source>
</evidence>
<comment type="caution">
    <text evidence="9">The sequence shown here is derived from an EMBL/GenBank/DDBJ whole genome shotgun (WGS) entry which is preliminary data.</text>
</comment>
<keyword evidence="7" id="KW-0539">Nucleus</keyword>
<comment type="subcellular location">
    <subcellularLocation>
        <location evidence="1">Nucleus</location>
    </subcellularLocation>
</comment>
<evidence type="ECO:0000313" key="10">
    <source>
        <dbReference type="Proteomes" id="UP000622797"/>
    </source>
</evidence>
<keyword evidence="4" id="KW-0805">Transcription regulation</keyword>
<evidence type="ECO:0000256" key="6">
    <source>
        <dbReference type="ARBA" id="ARBA00023163"/>
    </source>
</evidence>
<keyword evidence="2" id="KW-0479">Metal-binding</keyword>
<evidence type="ECO:0000256" key="1">
    <source>
        <dbReference type="ARBA" id="ARBA00004123"/>
    </source>
</evidence>
<evidence type="ECO:0000256" key="8">
    <source>
        <dbReference type="SAM" id="MobiDB-lite"/>
    </source>
</evidence>
<dbReference type="PANTHER" id="PTHR47782:SF12">
    <property type="entry name" value="ZN(II)2CYS6 TRANSCRIPTION FACTOR (EUROFUNG)"/>
    <property type="match status" value="1"/>
</dbReference>
<name>A0A8H4T7A8_9HYPO</name>
<feature type="compositionally biased region" description="Polar residues" evidence="8">
    <location>
        <begin position="96"/>
        <end position="115"/>
    </location>
</feature>
<dbReference type="PANTHER" id="PTHR47782">
    <property type="entry name" value="ZN(II)2CYS6 TRANSCRIPTION FACTOR (EUROFUNG)-RELATED"/>
    <property type="match status" value="1"/>
</dbReference>
<feature type="region of interest" description="Disordered" evidence="8">
    <location>
        <begin position="1"/>
        <end position="22"/>
    </location>
</feature>
<dbReference type="CDD" id="cd12148">
    <property type="entry name" value="fungal_TF_MHR"/>
    <property type="match status" value="1"/>
</dbReference>
<evidence type="ECO:0000256" key="3">
    <source>
        <dbReference type="ARBA" id="ARBA00022833"/>
    </source>
</evidence>
<dbReference type="GO" id="GO:0043565">
    <property type="term" value="F:sequence-specific DNA binding"/>
    <property type="evidence" value="ECO:0007669"/>
    <property type="project" value="TreeGrafter"/>
</dbReference>
<dbReference type="GO" id="GO:0046872">
    <property type="term" value="F:metal ion binding"/>
    <property type="evidence" value="ECO:0007669"/>
    <property type="project" value="UniProtKB-KW"/>
</dbReference>
<dbReference type="GO" id="GO:0005634">
    <property type="term" value="C:nucleus"/>
    <property type="evidence" value="ECO:0007669"/>
    <property type="project" value="UniProtKB-SubCell"/>
</dbReference>
<sequence length="589" mass="65425">MAPDSNNSNRAPNFPPASARARASCSRCHKRKKSFEDDDLQTASYPIAYIRSLEEKLKLLGHSVGVGECASPGNGEQTTVPGANCSSGDLCPSDSRPVNPTLADQSKSIEGNNDSEIVSTPVNVDIVGPGSQGSQTVIQDPPIDKPSTFEQELSAISLEAAAERYLGSTAGLSFARLTQMILRRLTPDKLESPSDLFNDTFFQSLGGTISIHPLLFGDVFLSDLAGFDDNLDSLAWPSDETYIGKLVDFYFAHSHTLYPILKRSEVMDTLAKIRNNPQSLATQPPLDVFRIWMVLAIGSTAYSSVMLTEESESMLFYSKAMQYSEKALEGDEMPPSVVSITLGRPFAIHDDDIDASPFEGVDEELIHPDRIDPQSCFQPSLMVVPLHILSLRRIASRISRQVYGNPRNDSLSVQEREAIVETLHQELLNWRRSMPFPLPDFHEDVPHLSTSWYDFNHYTHLAMIYRPSPLFPVSDVKRIKMLEMAASMSLRSAFSMHQQRKFAYNWLNFLSIFTATLSVVYAATTQPDDLGAVLKESRAIADLDLAAQLFETFALKFPAAHKVQSMIAEISRRYKEILATHESVSLGYI</sequence>
<reference evidence="9" key="2">
    <citation type="submission" date="2020-05" db="EMBL/GenBank/DDBJ databases">
        <authorList>
            <person name="Kim H.-S."/>
            <person name="Proctor R.H."/>
            <person name="Brown D.W."/>
        </authorList>
    </citation>
    <scope>NUCLEOTIDE SEQUENCE</scope>
    <source>
        <strain evidence="9">NRRL 20472</strain>
    </source>
</reference>
<dbReference type="Proteomes" id="UP000622797">
    <property type="component" value="Unassembled WGS sequence"/>
</dbReference>
<dbReference type="AlphaFoldDB" id="A0A8H4T7A8"/>
<feature type="compositionally biased region" description="Polar residues" evidence="8">
    <location>
        <begin position="74"/>
        <end position="87"/>
    </location>
</feature>
<keyword evidence="3" id="KW-0862">Zinc</keyword>
<dbReference type="OrthoDB" id="25921at2759"/>
<gene>
    <name evidence="9" type="ORF">FSARC_12597</name>
</gene>
<dbReference type="GO" id="GO:0045944">
    <property type="term" value="P:positive regulation of transcription by RNA polymerase II"/>
    <property type="evidence" value="ECO:0007669"/>
    <property type="project" value="TreeGrafter"/>
</dbReference>